<reference evidence="2" key="1">
    <citation type="submission" date="2014-11" db="EMBL/GenBank/DDBJ databases">
        <authorList>
            <person name="Amaro Gonzalez C."/>
        </authorList>
    </citation>
    <scope>NUCLEOTIDE SEQUENCE</scope>
</reference>
<keyword evidence="1" id="KW-1133">Transmembrane helix</keyword>
<reference evidence="2" key="2">
    <citation type="journal article" date="2015" name="Fish Shellfish Immunol.">
        <title>Early steps in the European eel (Anguilla anguilla)-Vibrio vulnificus interaction in the gills: Role of the RtxA13 toxin.</title>
        <authorList>
            <person name="Callol A."/>
            <person name="Pajuelo D."/>
            <person name="Ebbesson L."/>
            <person name="Teles M."/>
            <person name="MacKenzie S."/>
            <person name="Amaro C."/>
        </authorList>
    </citation>
    <scope>NUCLEOTIDE SEQUENCE</scope>
</reference>
<keyword evidence="1" id="KW-0812">Transmembrane</keyword>
<evidence type="ECO:0000256" key="1">
    <source>
        <dbReference type="SAM" id="Phobius"/>
    </source>
</evidence>
<feature type="transmembrane region" description="Helical" evidence="1">
    <location>
        <begin position="15"/>
        <end position="37"/>
    </location>
</feature>
<organism evidence="2">
    <name type="scientific">Anguilla anguilla</name>
    <name type="common">European freshwater eel</name>
    <name type="synonym">Muraena anguilla</name>
    <dbReference type="NCBI Taxonomy" id="7936"/>
    <lineage>
        <taxon>Eukaryota</taxon>
        <taxon>Metazoa</taxon>
        <taxon>Chordata</taxon>
        <taxon>Craniata</taxon>
        <taxon>Vertebrata</taxon>
        <taxon>Euteleostomi</taxon>
        <taxon>Actinopterygii</taxon>
        <taxon>Neopterygii</taxon>
        <taxon>Teleostei</taxon>
        <taxon>Anguilliformes</taxon>
        <taxon>Anguillidae</taxon>
        <taxon>Anguilla</taxon>
    </lineage>
</organism>
<protein>
    <submittedName>
        <fullName evidence="2">Uncharacterized protein</fullName>
    </submittedName>
</protein>
<name>A0A0E9PGI6_ANGAN</name>
<sequence length="81" mass="9474">MAEPCELMDWVKSDFKIMMCLFSSLLFFLCSLLIQWFRWATWYRPSKEPRIGCSPLYLLHSASTAIGSSHYEVHELQEAPV</sequence>
<keyword evidence="1" id="KW-0472">Membrane</keyword>
<accession>A0A0E9PGI6</accession>
<dbReference type="EMBL" id="GBXM01105377">
    <property type="protein sequence ID" value="JAH03200.1"/>
    <property type="molecule type" value="Transcribed_RNA"/>
</dbReference>
<dbReference type="AlphaFoldDB" id="A0A0E9PGI6"/>
<evidence type="ECO:0000313" key="2">
    <source>
        <dbReference type="EMBL" id="JAH03200.1"/>
    </source>
</evidence>
<proteinExistence type="predicted"/>